<reference evidence="8 9" key="1">
    <citation type="submission" date="2024-03" db="EMBL/GenBank/DDBJ databases">
        <title>Complete genome sequence of the green alga Chloropicon roscoffensis RCC1871.</title>
        <authorList>
            <person name="Lemieux C."/>
            <person name="Pombert J.-F."/>
            <person name="Otis C."/>
            <person name="Turmel M."/>
        </authorList>
    </citation>
    <scope>NUCLEOTIDE SEQUENCE [LARGE SCALE GENOMIC DNA]</scope>
    <source>
        <strain evidence="8 9">RCC1871</strain>
    </source>
</reference>
<evidence type="ECO:0000256" key="4">
    <source>
        <dbReference type="ARBA" id="ARBA00023163"/>
    </source>
</evidence>
<feature type="compositionally biased region" description="Low complexity" evidence="6">
    <location>
        <begin position="93"/>
        <end position="106"/>
    </location>
</feature>
<dbReference type="FunFam" id="3.30.730.10:FF:000001">
    <property type="entry name" value="Ethylene-responsive transcription factor 2"/>
    <property type="match status" value="1"/>
</dbReference>
<dbReference type="GO" id="GO:0003700">
    <property type="term" value="F:DNA-binding transcription factor activity"/>
    <property type="evidence" value="ECO:0007669"/>
    <property type="project" value="InterPro"/>
</dbReference>
<feature type="region of interest" description="Disordered" evidence="6">
    <location>
        <begin position="1"/>
        <end position="128"/>
    </location>
</feature>
<dbReference type="GO" id="GO:0009873">
    <property type="term" value="P:ethylene-activated signaling pathway"/>
    <property type="evidence" value="ECO:0007669"/>
    <property type="project" value="InterPro"/>
</dbReference>
<dbReference type="EMBL" id="CP151506">
    <property type="protein sequence ID" value="WZN62922.1"/>
    <property type="molecule type" value="Genomic_DNA"/>
</dbReference>
<keyword evidence="3" id="KW-0238">DNA-binding</keyword>
<keyword evidence="2" id="KW-0805">Transcription regulation</keyword>
<organism evidence="8 9">
    <name type="scientific">Chloropicon roscoffensis</name>
    <dbReference type="NCBI Taxonomy" id="1461544"/>
    <lineage>
        <taxon>Eukaryota</taxon>
        <taxon>Viridiplantae</taxon>
        <taxon>Chlorophyta</taxon>
        <taxon>Chloropicophyceae</taxon>
        <taxon>Chloropicales</taxon>
        <taxon>Chloropicaceae</taxon>
        <taxon>Chloropicon</taxon>
    </lineage>
</organism>
<evidence type="ECO:0000256" key="3">
    <source>
        <dbReference type="ARBA" id="ARBA00023125"/>
    </source>
</evidence>
<keyword evidence="9" id="KW-1185">Reference proteome</keyword>
<dbReference type="InterPro" id="IPR001471">
    <property type="entry name" value="AP2/ERF_dom"/>
</dbReference>
<name>A0AAX4P9L9_9CHLO</name>
<dbReference type="PRINTS" id="PR00367">
    <property type="entry name" value="ETHRSPELEMNT"/>
</dbReference>
<proteinExistence type="predicted"/>
<protein>
    <submittedName>
        <fullName evidence="8">Ethylene-responsive transcription factor</fullName>
    </submittedName>
</protein>
<evidence type="ECO:0000256" key="1">
    <source>
        <dbReference type="ARBA" id="ARBA00004123"/>
    </source>
</evidence>
<evidence type="ECO:0000256" key="5">
    <source>
        <dbReference type="ARBA" id="ARBA00023242"/>
    </source>
</evidence>
<dbReference type="SUPFAM" id="SSF54171">
    <property type="entry name" value="DNA-binding domain"/>
    <property type="match status" value="1"/>
</dbReference>
<feature type="compositionally biased region" description="Low complexity" evidence="6">
    <location>
        <begin position="1"/>
        <end position="19"/>
    </location>
</feature>
<keyword evidence="5" id="KW-0539">Nucleus</keyword>
<dbReference type="InterPro" id="IPR036955">
    <property type="entry name" value="AP2/ERF_dom_sf"/>
</dbReference>
<dbReference type="GO" id="GO:0003677">
    <property type="term" value="F:DNA binding"/>
    <property type="evidence" value="ECO:0007669"/>
    <property type="project" value="UniProtKB-KW"/>
</dbReference>
<dbReference type="InterPro" id="IPR044808">
    <property type="entry name" value="ERF_plant"/>
</dbReference>
<feature type="compositionally biased region" description="Low complexity" evidence="6">
    <location>
        <begin position="63"/>
        <end position="72"/>
    </location>
</feature>
<dbReference type="AlphaFoldDB" id="A0AAX4P9L9"/>
<keyword evidence="4" id="KW-0804">Transcription</keyword>
<gene>
    <name evidence="8" type="ORF">HKI87_06g44670</name>
</gene>
<feature type="domain" description="AP2/ERF" evidence="7">
    <location>
        <begin position="122"/>
        <end position="179"/>
    </location>
</feature>
<dbReference type="Gene3D" id="3.30.730.10">
    <property type="entry name" value="AP2/ERF domain"/>
    <property type="match status" value="1"/>
</dbReference>
<sequence length="463" mass="47111">MAPPTTTSAMTPAALTAPKPVVPKPGPAAPDAKGDAATQTTEGGKKVVFLAAPNANEPISPEAADGAAAVTTGDGGGRAVVRKTSGFASPAPKKQTTSSASNNNNNNKKKTSVGGSGQGSPSYRGVRQRPWGKWAAEIRDPTAGVRRWLGTFDSADEAARAYDVAAVSIRGANAKTNFPKENYLQPGGGNAAMAGSAPSGAARKAAKGGGMLGPKAAQGKKHRQGKAAGVQKSKYLGRTAQGLLGHQIQSCGHRGMPAMPHFYGGHGGVPYPAGQPAWAVPPSAMAARLPGYAHPNGGGGGYGYAVVAAPQPATAGLSEEDLESQVAVEMWGDAAVAVASQGIEISRSQAVEVQVLGTSADIVEECSRHLERMSWVETDAVDLAVATVETVSSAAEAGAIDIVKAKDPGSGSGSGRNSAEMQFAFSPSNLSYGMSPPQLVHSMSPINPGVWNRFLNDSVEVER</sequence>
<dbReference type="Pfam" id="PF00847">
    <property type="entry name" value="AP2"/>
    <property type="match status" value="1"/>
</dbReference>
<comment type="subcellular location">
    <subcellularLocation>
        <location evidence="1">Nucleus</location>
    </subcellularLocation>
</comment>
<evidence type="ECO:0000256" key="6">
    <source>
        <dbReference type="SAM" id="MobiDB-lite"/>
    </source>
</evidence>
<accession>A0AAX4P9L9</accession>
<evidence type="ECO:0000256" key="2">
    <source>
        <dbReference type="ARBA" id="ARBA00023015"/>
    </source>
</evidence>
<evidence type="ECO:0000259" key="7">
    <source>
        <dbReference type="PROSITE" id="PS51032"/>
    </source>
</evidence>
<dbReference type="PROSITE" id="PS51032">
    <property type="entry name" value="AP2_ERF"/>
    <property type="match status" value="1"/>
</dbReference>
<dbReference type="InterPro" id="IPR016177">
    <property type="entry name" value="DNA-bd_dom_sf"/>
</dbReference>
<dbReference type="Proteomes" id="UP001472866">
    <property type="component" value="Chromosome 06"/>
</dbReference>
<dbReference type="PANTHER" id="PTHR31190">
    <property type="entry name" value="DNA-BINDING DOMAIN"/>
    <property type="match status" value="1"/>
</dbReference>
<feature type="compositionally biased region" description="Low complexity" evidence="6">
    <location>
        <begin position="193"/>
        <end position="203"/>
    </location>
</feature>
<dbReference type="CDD" id="cd00018">
    <property type="entry name" value="AP2"/>
    <property type="match status" value="1"/>
</dbReference>
<feature type="region of interest" description="Disordered" evidence="6">
    <location>
        <begin position="193"/>
        <end position="230"/>
    </location>
</feature>
<evidence type="ECO:0000313" key="8">
    <source>
        <dbReference type="EMBL" id="WZN62922.1"/>
    </source>
</evidence>
<dbReference type="GO" id="GO:0005634">
    <property type="term" value="C:nucleus"/>
    <property type="evidence" value="ECO:0007669"/>
    <property type="project" value="UniProtKB-SubCell"/>
</dbReference>
<dbReference type="SMART" id="SM00380">
    <property type="entry name" value="AP2"/>
    <property type="match status" value="1"/>
</dbReference>
<evidence type="ECO:0000313" key="9">
    <source>
        <dbReference type="Proteomes" id="UP001472866"/>
    </source>
</evidence>